<keyword evidence="4 6" id="KW-0539">Nucleus</keyword>
<protein>
    <recommendedName>
        <fullName evidence="3 6">Ribosome production factor 2 homolog</fullName>
    </recommendedName>
    <alternativeName>
        <fullName evidence="5 6">Ribosome biogenesis protein RPF2 homolog</fullName>
    </alternativeName>
</protein>
<feature type="region of interest" description="Disordered" evidence="7">
    <location>
        <begin position="242"/>
        <end position="302"/>
    </location>
</feature>
<reference evidence="9" key="2">
    <citation type="submission" date="2017-05" db="UniProtKB">
        <authorList>
            <consortium name="EnsemblMetazoa"/>
        </authorList>
    </citation>
    <scope>IDENTIFICATION</scope>
</reference>
<dbReference type="eggNOG" id="KOG3031">
    <property type="taxonomic scope" value="Eukaryota"/>
</dbReference>
<dbReference type="InParanoid" id="A0A1X7U306"/>
<evidence type="ECO:0000256" key="2">
    <source>
        <dbReference type="ARBA" id="ARBA00010782"/>
    </source>
</evidence>
<evidence type="ECO:0000256" key="1">
    <source>
        <dbReference type="ARBA" id="ARBA00004604"/>
    </source>
</evidence>
<dbReference type="SMART" id="SM00879">
    <property type="entry name" value="Brix"/>
    <property type="match status" value="1"/>
</dbReference>
<accession>A0A1X7U306</accession>
<keyword evidence="10" id="KW-1185">Reference proteome</keyword>
<dbReference type="InterPro" id="IPR007109">
    <property type="entry name" value="Brix"/>
</dbReference>
<dbReference type="Proteomes" id="UP000007879">
    <property type="component" value="Unassembled WGS sequence"/>
</dbReference>
<organism evidence="9">
    <name type="scientific">Amphimedon queenslandica</name>
    <name type="common">Sponge</name>
    <dbReference type="NCBI Taxonomy" id="400682"/>
    <lineage>
        <taxon>Eukaryota</taxon>
        <taxon>Metazoa</taxon>
        <taxon>Porifera</taxon>
        <taxon>Demospongiae</taxon>
        <taxon>Heteroscleromorpha</taxon>
        <taxon>Haplosclerida</taxon>
        <taxon>Niphatidae</taxon>
        <taxon>Amphimedon</taxon>
    </lineage>
</organism>
<comment type="subcellular location">
    <subcellularLocation>
        <location evidence="1 6">Nucleus</location>
        <location evidence="1 6">Nucleolus</location>
    </subcellularLocation>
</comment>
<dbReference type="PANTHER" id="PTHR12728:SF0">
    <property type="entry name" value="RIBOSOME PRODUCTION FACTOR 2 HOMOLOG"/>
    <property type="match status" value="1"/>
</dbReference>
<dbReference type="STRING" id="400682.A0A1X7U306"/>
<dbReference type="EnsemblMetazoa" id="Aqu2.1.22145_001">
    <property type="protein sequence ID" value="Aqu2.1.22145_001"/>
    <property type="gene ID" value="Aqu2.1.22145"/>
</dbReference>
<dbReference type="FunCoup" id="A0A1X7U306">
    <property type="interactions" value="576"/>
</dbReference>
<evidence type="ECO:0000256" key="5">
    <source>
        <dbReference type="ARBA" id="ARBA00030889"/>
    </source>
</evidence>
<gene>
    <name evidence="9" type="primary">100641519</name>
</gene>
<dbReference type="AlphaFoldDB" id="A0A1X7U306"/>
<dbReference type="GO" id="GO:0000027">
    <property type="term" value="P:ribosomal large subunit assembly"/>
    <property type="evidence" value="ECO:0007669"/>
    <property type="project" value="InterPro"/>
</dbReference>
<name>A0A1X7U306_AMPQE</name>
<dbReference type="KEGG" id="aqu:100641519"/>
<dbReference type="GO" id="GO:0000463">
    <property type="term" value="P:maturation of LSU-rRNA from tricistronic rRNA transcript (SSU-rRNA, 5.8S rRNA, LSU-rRNA)"/>
    <property type="evidence" value="ECO:0007669"/>
    <property type="project" value="TreeGrafter"/>
</dbReference>
<dbReference type="OMA" id="VGLKPMF"/>
<evidence type="ECO:0000313" key="9">
    <source>
        <dbReference type="EnsemblMetazoa" id="Aqu2.1.22145_001"/>
    </source>
</evidence>
<evidence type="ECO:0000256" key="7">
    <source>
        <dbReference type="SAM" id="MobiDB-lite"/>
    </source>
</evidence>
<dbReference type="OrthoDB" id="407658at2759"/>
<dbReference type="EnsemblMetazoa" id="XM_003389079.3">
    <property type="protein sequence ID" value="XP_003389127.1"/>
    <property type="gene ID" value="LOC100641519"/>
</dbReference>
<proteinExistence type="inferred from homology"/>
<dbReference type="GO" id="GO:0019843">
    <property type="term" value="F:rRNA binding"/>
    <property type="evidence" value="ECO:0007669"/>
    <property type="project" value="UniProtKB-UniRule"/>
</dbReference>
<feature type="compositionally biased region" description="Basic residues" evidence="7">
    <location>
        <begin position="272"/>
        <end position="284"/>
    </location>
</feature>
<dbReference type="PROSITE" id="PS50833">
    <property type="entry name" value="BRIX"/>
    <property type="match status" value="1"/>
</dbReference>
<evidence type="ECO:0000313" key="10">
    <source>
        <dbReference type="Proteomes" id="UP000007879"/>
    </source>
</evidence>
<feature type="domain" description="Brix" evidence="8">
    <location>
        <begin position="27"/>
        <end position="230"/>
    </location>
</feature>
<evidence type="ECO:0000256" key="4">
    <source>
        <dbReference type="ARBA" id="ARBA00023242"/>
    </source>
</evidence>
<comment type="similarity">
    <text evidence="2 6">Belongs to the RPF2 family.</text>
</comment>
<dbReference type="PANTHER" id="PTHR12728">
    <property type="entry name" value="BRIX DOMAIN CONTAINING PROTEIN"/>
    <property type="match status" value="1"/>
</dbReference>
<dbReference type="Pfam" id="PF04427">
    <property type="entry name" value="Brix"/>
    <property type="match status" value="1"/>
</dbReference>
<reference evidence="10" key="1">
    <citation type="journal article" date="2010" name="Nature">
        <title>The Amphimedon queenslandica genome and the evolution of animal complexity.</title>
        <authorList>
            <person name="Srivastava M."/>
            <person name="Simakov O."/>
            <person name="Chapman J."/>
            <person name="Fahey B."/>
            <person name="Gauthier M.E."/>
            <person name="Mitros T."/>
            <person name="Richards G.S."/>
            <person name="Conaco C."/>
            <person name="Dacre M."/>
            <person name="Hellsten U."/>
            <person name="Larroux C."/>
            <person name="Putnam N.H."/>
            <person name="Stanke M."/>
            <person name="Adamska M."/>
            <person name="Darling A."/>
            <person name="Degnan S.M."/>
            <person name="Oakley T.H."/>
            <person name="Plachetzki D.C."/>
            <person name="Zhai Y."/>
            <person name="Adamski M."/>
            <person name="Calcino A."/>
            <person name="Cummins S.F."/>
            <person name="Goodstein D.M."/>
            <person name="Harris C."/>
            <person name="Jackson D.J."/>
            <person name="Leys S.P."/>
            <person name="Shu S."/>
            <person name="Woodcroft B.J."/>
            <person name="Vervoort M."/>
            <person name="Kosik K.S."/>
            <person name="Manning G."/>
            <person name="Degnan B.M."/>
            <person name="Rokhsar D.S."/>
        </authorList>
    </citation>
    <scope>NUCLEOTIDE SEQUENCE [LARGE SCALE GENOMIC DNA]</scope>
</reference>
<evidence type="ECO:0000256" key="6">
    <source>
        <dbReference type="RuleBase" id="RU367086"/>
    </source>
</evidence>
<dbReference type="InterPro" id="IPR039770">
    <property type="entry name" value="Rpf2"/>
</dbReference>
<evidence type="ECO:0000259" key="8">
    <source>
        <dbReference type="PROSITE" id="PS50833"/>
    </source>
</evidence>
<sequence>MDVVKPKNQRSKRALEKRAPKLIENPKTAMFVRGGHISQIVTDVMTDLCKLKRPNAVLYRKKNATRPFEDPTTIEFFSQKSDASLFMYGSHNKKRPHNIVFGRMFDHHLLDMIELGVEQYKPMSSFTSIKSSVGIKPCLIFSGDSFETEPNYAKLKNLLIDFFHGSDVERVDLSSLETVITFTVSDGKIFMRVYHIALKKSGTRTPRVELEEMGPSLDLVLRRTHIASSELFKLATRRPKALKPKKEKNISKDPFGSKLARIHMTRQDMKQLKTRRVKGLKRKRDTAQEEGEGTESSPKRQN</sequence>
<evidence type="ECO:0000256" key="3">
    <source>
        <dbReference type="ARBA" id="ARBA00020387"/>
    </source>
</evidence>
<dbReference type="GO" id="GO:0005730">
    <property type="term" value="C:nucleolus"/>
    <property type="evidence" value="ECO:0007669"/>
    <property type="project" value="UniProtKB-SubCell"/>
</dbReference>